<evidence type="ECO:0000259" key="6">
    <source>
        <dbReference type="Pfam" id="PF04357"/>
    </source>
</evidence>
<feature type="transmembrane region" description="Helical" evidence="5">
    <location>
        <begin position="12"/>
        <end position="30"/>
    </location>
</feature>
<dbReference type="Proteomes" id="UP000017148">
    <property type="component" value="Unassembled WGS sequence"/>
</dbReference>
<dbReference type="PANTHER" id="PTHR30441:SF4">
    <property type="entry name" value="PROTEIN ASMA"/>
    <property type="match status" value="1"/>
</dbReference>
<dbReference type="GO" id="GO:0090313">
    <property type="term" value="P:regulation of protein targeting to membrane"/>
    <property type="evidence" value="ECO:0007669"/>
    <property type="project" value="TreeGrafter"/>
</dbReference>
<dbReference type="GO" id="GO:0009306">
    <property type="term" value="P:protein secretion"/>
    <property type="evidence" value="ECO:0007669"/>
    <property type="project" value="InterPro"/>
</dbReference>
<comment type="subcellular location">
    <subcellularLocation>
        <location evidence="1">Membrane</location>
        <topology evidence="1">Single-pass membrane protein</topology>
    </subcellularLocation>
</comment>
<keyword evidence="8" id="KW-1185">Reference proteome</keyword>
<evidence type="ECO:0000313" key="7">
    <source>
        <dbReference type="EMBL" id="ERP32015.1"/>
    </source>
</evidence>
<keyword evidence="3 5" id="KW-1133">Transmembrane helix</keyword>
<dbReference type="EMBL" id="ASJR01000007">
    <property type="protein sequence ID" value="ERP32015.1"/>
    <property type="molecule type" value="Genomic_DNA"/>
</dbReference>
<dbReference type="GO" id="GO:0005886">
    <property type="term" value="C:plasma membrane"/>
    <property type="evidence" value="ECO:0007669"/>
    <property type="project" value="InterPro"/>
</dbReference>
<feature type="domain" description="Translocation and assembly module TamB C-terminal" evidence="6">
    <location>
        <begin position="950"/>
        <end position="1285"/>
    </location>
</feature>
<keyword evidence="2 5" id="KW-0812">Transmembrane</keyword>
<dbReference type="STRING" id="1313304.CALK_0996"/>
<evidence type="ECO:0000256" key="2">
    <source>
        <dbReference type="ARBA" id="ARBA00022692"/>
    </source>
</evidence>
<accession>U7DC70</accession>
<keyword evidence="4 5" id="KW-0472">Membrane</keyword>
<dbReference type="eggNOG" id="COG2911">
    <property type="taxonomic scope" value="Bacteria"/>
</dbReference>
<sequence length="1287" mass="142038">MQRVWFRFLYLLRWFALALIFLVLLSQYILNLSVVRTTVLEHLNETLPGTISFRDHSFSLLRRSLTLYDPVLLHPEGDTLLSADTVGASLRVRGLLHNTVQINTLHLGAPRVTLSFWEDGSSTLYEALGIEPKQDDPEQEGLHVLLRQGTVTRGRLSLAYGESSLSLQNLSAQVYANSRDMDFSGTISLKDMDLHHGEYTILLDSLYMAGDMVEKEISHFHFYGREQDNFISLMGDLSGVFTSQTPRGELFAETSLQHSFIDPFLSQNIFESIDISLSAEGSIPRLTGALDVAMRGTAESDIDTAHIQGHLAESVFTVEHLWGQFFSDLFLTSEGTVSLSGSRSWPGDFSDMGSIAELLTWEFQGRATDSAQRPVTPDLTLSESALDFTLAGQGTSFPQMSAQTALRGRTTLSSHDGTQQDIQITTALDKQGSRVEIDSADIRFSSAAIGLGGSVDLARHELDIKTTLSTLIIEEHLPFLTDFGPLFGSVMGDLTVRGPWNYPEVVGVFTAHGLQYDRYGVDFGDLDFIADFSTGEVGADFRVQRDSTFAETSVGGQFFTSKGFSLRPDFSWDASVGGEVWLADVSDDFLDGRVSFSGEYGGVALRGDGDVQVESDMISTPWITLYDLFLPVHISDNTVEIAEGTVVPDSAGTVAFSGTANLSGDVAGRVWSESFSLGALSVVSELPLWADLSFDLLVDSTLDDPYFSLNADAADIRVHDVSIPQKMSLALGGTRDTLTYNLTGPLSLSGGYTPEGSFSLAANIDTFSLNELLAVYGASAFHGNISASVEARGREHSLTDASVEIGALRLFHKEQEERNIPDLIRVENQHLSYAADTIFWDDFHLRLDTTSDLYLSGMAAMPGDIRVRSHGEIPLSLVRQFDMAEVDSLRGSLAVDVTSRFDGTTFGFDGDILGEDISFFIPYTNQRVHSLHTELQFRHTGEVLSDIHGRIGRNGVFSLGGTAQYEGMRMMSGGYDIRARSIPLVVPGAAEVVVNTQSRLSFDRGRMSLAGTIDLLEGYYFEDIDFTAPRYEDELAHGPRDMADEGRGLMDIDLRIIPRRNFYVDNNIAFLEIRPDITIRGTERSLAAEGTAEIIQGDISYYNRTFNIKEGTLTFLDPHRLHMDVDITAVSYVRDYMITLEVSGDPEEELDFSLRGESRDGRTIQDMDVFSLLLTGFTTAELQSDDVGVREALIRQIQDMVSSMDNPYMGLENITIVFDSERGGTAFTLSDDLTRRLSTKVDFDIARGETYTRASFILRVLENISVSSFTDTEGHSGGSVRFEFERR</sequence>
<dbReference type="Pfam" id="PF04357">
    <property type="entry name" value="TamB"/>
    <property type="match status" value="1"/>
</dbReference>
<dbReference type="OrthoDB" id="5475916at2"/>
<dbReference type="PANTHER" id="PTHR30441">
    <property type="entry name" value="DUF748 DOMAIN-CONTAINING PROTEIN"/>
    <property type="match status" value="1"/>
</dbReference>
<dbReference type="InterPro" id="IPR052894">
    <property type="entry name" value="AsmA-related"/>
</dbReference>
<evidence type="ECO:0000256" key="5">
    <source>
        <dbReference type="SAM" id="Phobius"/>
    </source>
</evidence>
<evidence type="ECO:0000256" key="4">
    <source>
        <dbReference type="ARBA" id="ARBA00023136"/>
    </source>
</evidence>
<evidence type="ECO:0000256" key="3">
    <source>
        <dbReference type="ARBA" id="ARBA00022989"/>
    </source>
</evidence>
<proteinExistence type="predicted"/>
<evidence type="ECO:0000313" key="8">
    <source>
        <dbReference type="Proteomes" id="UP000017148"/>
    </source>
</evidence>
<evidence type="ECO:0000256" key="1">
    <source>
        <dbReference type="ARBA" id="ARBA00004167"/>
    </source>
</evidence>
<dbReference type="RefSeq" id="WP_022636490.1">
    <property type="nucleotide sequence ID" value="NZ_ASJR01000007.1"/>
</dbReference>
<protein>
    <recommendedName>
        <fullName evidence="6">Translocation and assembly module TamB C-terminal domain-containing protein</fullName>
    </recommendedName>
</protein>
<organism evidence="7 8">
    <name type="scientific">Chitinivibrio alkaliphilus ACht1</name>
    <dbReference type="NCBI Taxonomy" id="1313304"/>
    <lineage>
        <taxon>Bacteria</taxon>
        <taxon>Pseudomonadati</taxon>
        <taxon>Fibrobacterota</taxon>
        <taxon>Chitinivibrionia</taxon>
        <taxon>Chitinivibrionales</taxon>
        <taxon>Chitinivibrionaceae</taxon>
        <taxon>Chitinivibrio</taxon>
    </lineage>
</organism>
<dbReference type="InterPro" id="IPR007452">
    <property type="entry name" value="TamB_C"/>
</dbReference>
<reference evidence="7 8" key="1">
    <citation type="journal article" date="2013" name="Environ. Microbiol.">
        <title>Genome analysis of Chitinivibrio alkaliphilus gen. nov., sp. nov., a novel extremely haloalkaliphilic anaerobic chitinolytic bacterium from the candidate phylum Termite Group 3.</title>
        <authorList>
            <person name="Sorokin D.Y."/>
            <person name="Gumerov V.M."/>
            <person name="Rakitin A.L."/>
            <person name="Beletsky A.V."/>
            <person name="Damste J.S."/>
            <person name="Muyzer G."/>
            <person name="Mardanov A.V."/>
            <person name="Ravin N.V."/>
        </authorList>
    </citation>
    <scope>NUCLEOTIDE SEQUENCE [LARGE SCALE GENOMIC DNA]</scope>
    <source>
        <strain evidence="7 8">ACht1</strain>
    </source>
</reference>
<name>U7DC70_9BACT</name>
<gene>
    <name evidence="7" type="ORF">CALK_0996</name>
</gene>
<comment type="caution">
    <text evidence="7">The sequence shown here is derived from an EMBL/GenBank/DDBJ whole genome shotgun (WGS) entry which is preliminary data.</text>
</comment>